<feature type="domain" description="DUF2914" evidence="2">
    <location>
        <begin position="273"/>
        <end position="338"/>
    </location>
</feature>
<feature type="transmembrane region" description="Helical" evidence="1">
    <location>
        <begin position="172"/>
        <end position="191"/>
    </location>
</feature>
<feature type="transmembrane region" description="Helical" evidence="1">
    <location>
        <begin position="198"/>
        <end position="216"/>
    </location>
</feature>
<evidence type="ECO:0000259" key="3">
    <source>
        <dbReference type="Pfam" id="PF19346"/>
    </source>
</evidence>
<dbReference type="OrthoDB" id="6934181at2"/>
<keyword evidence="1" id="KW-0472">Membrane</keyword>
<dbReference type="Pfam" id="PF11141">
    <property type="entry name" value="DUF2914"/>
    <property type="match status" value="1"/>
</dbReference>
<feature type="transmembrane region" description="Helical" evidence="1">
    <location>
        <begin position="111"/>
        <end position="130"/>
    </location>
</feature>
<reference evidence="4 5" key="1">
    <citation type="submission" date="2014-07" db="EMBL/GenBank/DDBJ databases">
        <authorList>
            <person name="Urmite Genomes Urmite Genomes"/>
        </authorList>
    </citation>
    <scope>NUCLEOTIDE SEQUENCE [LARGE SCALE GENOMIC DNA]</scope>
    <source>
        <strain evidence="4 5">20_BN</strain>
    </source>
</reference>
<dbReference type="Pfam" id="PF19346">
    <property type="entry name" value="DUF5924"/>
    <property type="match status" value="1"/>
</dbReference>
<proteinExistence type="predicted"/>
<organism evidence="4 5">
    <name type="scientific">Pseudomonas saudiphocaensis</name>
    <dbReference type="NCBI Taxonomy" id="1499686"/>
    <lineage>
        <taxon>Bacteria</taxon>
        <taxon>Pseudomonadati</taxon>
        <taxon>Pseudomonadota</taxon>
        <taxon>Gammaproteobacteria</taxon>
        <taxon>Pseudomonadales</taxon>
        <taxon>Pseudomonadaceae</taxon>
        <taxon>Pseudomonas</taxon>
    </lineage>
</organism>
<dbReference type="InterPro" id="IPR022606">
    <property type="entry name" value="DUF2914"/>
</dbReference>
<dbReference type="PIRSF" id="PIRSF029727">
    <property type="entry name" value="UCP029727"/>
    <property type="match status" value="1"/>
</dbReference>
<dbReference type="InterPro" id="IPR045968">
    <property type="entry name" value="DUF5924"/>
</dbReference>
<name>A0A078LXW8_9PSED</name>
<gene>
    <name evidence="4" type="ORF">BN1079_03470</name>
</gene>
<dbReference type="InterPro" id="IPR016937">
    <property type="entry name" value="UCP029727"/>
</dbReference>
<evidence type="ECO:0000313" key="5">
    <source>
        <dbReference type="Proteomes" id="UP000053902"/>
    </source>
</evidence>
<keyword evidence="5" id="KW-1185">Reference proteome</keyword>
<evidence type="ECO:0000313" key="4">
    <source>
        <dbReference type="EMBL" id="CDZ96115.1"/>
    </source>
</evidence>
<dbReference type="AlphaFoldDB" id="A0A078LXW8"/>
<dbReference type="eggNOG" id="ENOG502Z8V3">
    <property type="taxonomic scope" value="Bacteria"/>
</dbReference>
<dbReference type="Proteomes" id="UP000053902">
    <property type="component" value="Unassembled WGS sequence"/>
</dbReference>
<dbReference type="EMBL" id="CCSF01000001">
    <property type="protein sequence ID" value="CDZ96115.1"/>
    <property type="molecule type" value="Genomic_DNA"/>
</dbReference>
<keyword evidence="1" id="KW-0812">Transmembrane</keyword>
<dbReference type="RefSeq" id="WP_037026486.1">
    <property type="nucleotide sequence ID" value="NZ_CCSF01000001.1"/>
</dbReference>
<dbReference type="STRING" id="1499686.BN1079_03470"/>
<accession>A0A078LXW8</accession>
<feature type="transmembrane region" description="Helical" evidence="1">
    <location>
        <begin position="21"/>
        <end position="40"/>
    </location>
</feature>
<sequence length="340" mass="38731">MPLKSWFTAGFKWGSRLISRYPGSIALFGFCSGIASFVLVERQAGLAKFIAALMLFSWLWLMLENSLRRTLERRLGWKVPPPLLRYVTQMVHQESLFFIIPFFFVTTTWNSGQSVFTVILGLAALISLVDPLYYKWLAPRRWFYLAFHALTLFAVLLTALPIIFHLSTPQSYLWALGIAVLLALPSLRGLFPEWNWKSLLAIPLLTLVVAMGGWLGRTWVPPATLWMTDVAVTQSLDNASRKPGNRLKRVSQAELHAEGLFAFTAINAPRGLKERIYHEWVHNGRRVDRIPLDINGGRKAGYRAWTHKRNFPADAAGKWRVQVMTEAGQMIGMLRFEVTQ</sequence>
<feature type="transmembrane region" description="Helical" evidence="1">
    <location>
        <begin position="83"/>
        <end position="105"/>
    </location>
</feature>
<feature type="transmembrane region" description="Helical" evidence="1">
    <location>
        <begin position="142"/>
        <end position="166"/>
    </location>
</feature>
<protein>
    <submittedName>
        <fullName evidence="4">Membrane protein</fullName>
    </submittedName>
</protein>
<evidence type="ECO:0000256" key="1">
    <source>
        <dbReference type="SAM" id="Phobius"/>
    </source>
</evidence>
<dbReference type="HOGENOM" id="CLU_048549_0_0_6"/>
<feature type="domain" description="DUF5924" evidence="3">
    <location>
        <begin position="12"/>
        <end position="262"/>
    </location>
</feature>
<keyword evidence="1" id="KW-1133">Transmembrane helix</keyword>
<evidence type="ECO:0000259" key="2">
    <source>
        <dbReference type="Pfam" id="PF11141"/>
    </source>
</evidence>
<feature type="transmembrane region" description="Helical" evidence="1">
    <location>
        <begin position="46"/>
        <end position="63"/>
    </location>
</feature>